<keyword evidence="2" id="KW-1185">Reference proteome</keyword>
<evidence type="ECO:0000313" key="2">
    <source>
        <dbReference type="Proteomes" id="UP000327044"/>
    </source>
</evidence>
<accession>A0A5N4B3C2</accession>
<dbReference type="AlphaFoldDB" id="A0A5N4B3C2"/>
<gene>
    <name evidence="1" type="ORF">PPYR_01045</name>
</gene>
<proteinExistence type="predicted"/>
<reference evidence="1 2" key="1">
    <citation type="journal article" date="2018" name="Elife">
        <title>Firefly genomes illuminate parallel origins of bioluminescence in beetles.</title>
        <authorList>
            <person name="Fallon T.R."/>
            <person name="Lower S.E."/>
            <person name="Chang C.H."/>
            <person name="Bessho-Uehara M."/>
            <person name="Martin G.J."/>
            <person name="Bewick A.J."/>
            <person name="Behringer M."/>
            <person name="Debat H.J."/>
            <person name="Wong I."/>
            <person name="Day J.C."/>
            <person name="Suvorov A."/>
            <person name="Silva C.J."/>
            <person name="Stanger-Hall K.F."/>
            <person name="Hall D.W."/>
            <person name="Schmitz R.J."/>
            <person name="Nelson D.R."/>
            <person name="Lewis S.M."/>
            <person name="Shigenobu S."/>
            <person name="Bybee S.M."/>
            <person name="Larracuente A.M."/>
            <person name="Oba Y."/>
            <person name="Weng J.K."/>
        </authorList>
    </citation>
    <scope>NUCLEOTIDE SEQUENCE [LARGE SCALE GENOMIC DNA]</scope>
    <source>
        <strain evidence="1">1611_PpyrPB1</strain>
        <tissue evidence="1">Whole body</tissue>
    </source>
</reference>
<comment type="caution">
    <text evidence="1">The sequence shown here is derived from an EMBL/GenBank/DDBJ whole genome shotgun (WGS) entry which is preliminary data.</text>
</comment>
<organism evidence="1 2">
    <name type="scientific">Photinus pyralis</name>
    <name type="common">Common eastern firefly</name>
    <name type="synonym">Lampyris pyralis</name>
    <dbReference type="NCBI Taxonomy" id="7054"/>
    <lineage>
        <taxon>Eukaryota</taxon>
        <taxon>Metazoa</taxon>
        <taxon>Ecdysozoa</taxon>
        <taxon>Arthropoda</taxon>
        <taxon>Hexapoda</taxon>
        <taxon>Insecta</taxon>
        <taxon>Pterygota</taxon>
        <taxon>Neoptera</taxon>
        <taxon>Endopterygota</taxon>
        <taxon>Coleoptera</taxon>
        <taxon>Polyphaga</taxon>
        <taxon>Elateriformia</taxon>
        <taxon>Elateroidea</taxon>
        <taxon>Lampyridae</taxon>
        <taxon>Lampyrinae</taxon>
        <taxon>Photinus</taxon>
    </lineage>
</organism>
<name>A0A5N4B3C2_PHOPY</name>
<sequence length="88" mass="10040">MYKLFNNAIGMTFSWDGAKGKKKFKQLKLASVIIDSVRLNKRTQQAADDEIIKIIKSWLVRAKDIYHNSNRASNLQQTVQEEAAADNL</sequence>
<evidence type="ECO:0000313" key="1">
    <source>
        <dbReference type="EMBL" id="KAB0804075.1"/>
    </source>
</evidence>
<evidence type="ECO:0008006" key="3">
    <source>
        <dbReference type="Google" id="ProtNLM"/>
    </source>
</evidence>
<dbReference type="Proteomes" id="UP000327044">
    <property type="component" value="Unassembled WGS sequence"/>
</dbReference>
<protein>
    <recommendedName>
        <fullName evidence="3">DUF4806 domain-containing protein</fullName>
    </recommendedName>
</protein>
<dbReference type="InParanoid" id="A0A5N4B3C2"/>
<dbReference type="EMBL" id="VVIM01000001">
    <property type="protein sequence ID" value="KAB0804075.1"/>
    <property type="molecule type" value="Genomic_DNA"/>
</dbReference>